<proteinExistence type="predicted"/>
<dbReference type="AlphaFoldDB" id="A0A106BYB3"/>
<protein>
    <submittedName>
        <fullName evidence="1">Metal-binding protein</fullName>
    </submittedName>
</protein>
<dbReference type="NCBIfam" id="TIGR03853">
    <property type="entry name" value="matur_matur"/>
    <property type="match status" value="1"/>
</dbReference>
<dbReference type="Pfam" id="PF10678">
    <property type="entry name" value="DUF2492"/>
    <property type="match status" value="1"/>
</dbReference>
<name>A0A106BYB3_SHEFR</name>
<dbReference type="RefSeq" id="WP_059746715.1">
    <property type="nucleotide sequence ID" value="NZ_JBOZOX010000003.1"/>
</dbReference>
<evidence type="ECO:0000313" key="2">
    <source>
        <dbReference type="Proteomes" id="UP000055702"/>
    </source>
</evidence>
<dbReference type="EMBL" id="LRDC01000033">
    <property type="protein sequence ID" value="KVX00838.1"/>
    <property type="molecule type" value="Genomic_DNA"/>
</dbReference>
<organism evidence="1">
    <name type="scientific">Shewanella frigidimarina</name>
    <dbReference type="NCBI Taxonomy" id="56812"/>
    <lineage>
        <taxon>Bacteria</taxon>
        <taxon>Pseudomonadati</taxon>
        <taxon>Pseudomonadota</taxon>
        <taxon>Gammaproteobacteria</taxon>
        <taxon>Alteromonadales</taxon>
        <taxon>Shewanellaceae</taxon>
        <taxon>Shewanella</taxon>
    </lineage>
</organism>
<comment type="caution">
    <text evidence="1">The sequence shown here is derived from an EMBL/GenBank/DDBJ whole genome shotgun (WGS) entry which is preliminary data.</text>
</comment>
<evidence type="ECO:0000313" key="1">
    <source>
        <dbReference type="EMBL" id="KVX00838.1"/>
    </source>
</evidence>
<reference evidence="1 2" key="1">
    <citation type="submission" date="2016-01" db="EMBL/GenBank/DDBJ databases">
        <title>Draft genome of the antarctic isolate Shewanella frigidimarina Ag06-30.</title>
        <authorList>
            <person name="Parmeciano Di Noto G."/>
            <person name="Vazquez S."/>
            <person name="Mac Cormack W."/>
            <person name="Iriarte A."/>
            <person name="Quiroga C."/>
        </authorList>
    </citation>
    <scope>NUCLEOTIDE SEQUENCE [LARGE SCALE GENOMIC DNA]</scope>
    <source>
        <strain evidence="1 2">Ag06-30</strain>
    </source>
</reference>
<dbReference type="InterPro" id="IPR019620">
    <property type="entry name" value="Metal-bd_prot_put"/>
</dbReference>
<gene>
    <name evidence="1" type="ORF">AWJ07_19610</name>
</gene>
<accession>A0A106BYB3</accession>
<dbReference type="Proteomes" id="UP000055702">
    <property type="component" value="Unassembled WGS sequence"/>
</dbReference>
<sequence>MSESVHGHKVMEMMLTHGSALTKHDLKTMMHTEFGAETRYHTCSAIEMDAEMLIEFLEGKGKFIPSNDGIITTADKICNH</sequence>